<keyword evidence="6" id="KW-1278">Translocase</keyword>
<evidence type="ECO:0000256" key="5">
    <source>
        <dbReference type="ARBA" id="ARBA00022982"/>
    </source>
</evidence>
<feature type="signal peptide" evidence="7">
    <location>
        <begin position="1"/>
        <end position="30"/>
    </location>
</feature>
<dbReference type="EMBL" id="LK932509">
    <property type="protein sequence ID" value="CDS86293.1"/>
    <property type="molecule type" value="Genomic_DNA"/>
</dbReference>
<keyword evidence="6" id="KW-1003">Cell membrane</keyword>
<comment type="function">
    <text evidence="6">Part of a membrane-bound complex that couples electron transfer with translocation of ions across the membrane.</text>
</comment>
<protein>
    <recommendedName>
        <fullName evidence="6">Ion-translocating oxidoreductase complex subunit G</fullName>
        <ecNumber evidence="6">7.-.-.-</ecNumber>
    </recommendedName>
    <alternativeName>
        <fullName evidence="6">Rnf electron transport complex subunit G</fullName>
    </alternativeName>
</protein>
<evidence type="ECO:0000256" key="3">
    <source>
        <dbReference type="ARBA" id="ARBA00022630"/>
    </source>
</evidence>
<organism evidence="11">
    <name type="scientific">Clostridioides difficile</name>
    <name type="common">Peptoclostridium difficile</name>
    <dbReference type="NCBI Taxonomy" id="1496"/>
    <lineage>
        <taxon>Bacteria</taxon>
        <taxon>Bacillati</taxon>
        <taxon>Bacillota</taxon>
        <taxon>Clostridia</taxon>
        <taxon>Peptostreptococcales</taxon>
        <taxon>Peptostreptococcaceae</taxon>
        <taxon>Clostridioides</taxon>
    </lineage>
</organism>
<name>A0A069AX61_CLODI</name>
<feature type="chain" id="PRO_5013440363" description="Ion-translocating oxidoreductase complex subunit G" evidence="7">
    <location>
        <begin position="31"/>
        <end position="189"/>
    </location>
</feature>
<evidence type="ECO:0000256" key="2">
    <source>
        <dbReference type="ARBA" id="ARBA00022553"/>
    </source>
</evidence>
<evidence type="ECO:0000313" key="11">
    <source>
        <dbReference type="EMBL" id="CDT36909.1"/>
    </source>
</evidence>
<evidence type="ECO:0000259" key="8">
    <source>
        <dbReference type="SMART" id="SM00900"/>
    </source>
</evidence>
<dbReference type="GO" id="GO:0010181">
    <property type="term" value="F:FMN binding"/>
    <property type="evidence" value="ECO:0007669"/>
    <property type="project" value="InterPro"/>
</dbReference>
<keyword evidence="6" id="KW-0812">Transmembrane</keyword>
<keyword evidence="6" id="KW-1133">Transmembrane helix</keyword>
<dbReference type="InterPro" id="IPR007329">
    <property type="entry name" value="FMN-bd"/>
</dbReference>
<feature type="modified residue" description="FMN phosphoryl threonine" evidence="6">
    <location>
        <position position="166"/>
    </location>
</feature>
<evidence type="ECO:0000313" key="9">
    <source>
        <dbReference type="EMBL" id="CDS85790.1"/>
    </source>
</evidence>
<evidence type="ECO:0000313" key="10">
    <source>
        <dbReference type="EMBL" id="CDS86293.1"/>
    </source>
</evidence>
<evidence type="ECO:0000256" key="1">
    <source>
        <dbReference type="ARBA" id="ARBA00022448"/>
    </source>
</evidence>
<evidence type="ECO:0000256" key="4">
    <source>
        <dbReference type="ARBA" id="ARBA00022643"/>
    </source>
</evidence>
<evidence type="ECO:0000256" key="7">
    <source>
        <dbReference type="SAM" id="SignalP"/>
    </source>
</evidence>
<dbReference type="SMART" id="SM00900">
    <property type="entry name" value="FMN_bind"/>
    <property type="match status" value="1"/>
</dbReference>
<dbReference type="NCBIfam" id="TIGR01947">
    <property type="entry name" value="rnfG"/>
    <property type="match status" value="1"/>
</dbReference>
<proteinExistence type="inferred from homology"/>
<dbReference type="AlphaFoldDB" id="A0A069AX61"/>
<comment type="subcellular location">
    <subcellularLocation>
        <location evidence="6">Cell membrane</location>
        <topology evidence="6">Single-pass membrane protein</topology>
    </subcellularLocation>
</comment>
<keyword evidence="4 6" id="KW-0288">FMN</keyword>
<sequence length="189" mass="19456">MNSMVRLGGTLLAISAIAALALGATNQVTAPVIEQRNIQANNELRKAVLPEAKEFKEMKEDTYKGLGDGIIAEVYEGLDGSEVVGYTLKAKPSGYGGEIEVMVGISSEGQVTGVDIGNMSETAGLGAKAKDDAFKGQYKGKTAEPLEVAKGSTTADNQILAISGATITSTAVTTGVNAAIDVFNSALNK</sequence>
<dbReference type="EMBL" id="LK932392">
    <property type="protein sequence ID" value="CDS85790.1"/>
    <property type="molecule type" value="Genomic_DNA"/>
</dbReference>
<keyword evidence="6" id="KW-0472">Membrane</keyword>
<comment type="subunit">
    <text evidence="6">The complex is composed of six subunits: RnfA, RnfB, RnfC, RnfD, RnfE and RnfG.</text>
</comment>
<feature type="domain" description="FMN-binding" evidence="8">
    <location>
        <begin position="94"/>
        <end position="183"/>
    </location>
</feature>
<dbReference type="GO" id="GO:0022900">
    <property type="term" value="P:electron transport chain"/>
    <property type="evidence" value="ECO:0007669"/>
    <property type="project" value="UniProtKB-UniRule"/>
</dbReference>
<keyword evidence="5 6" id="KW-0249">Electron transport</keyword>
<dbReference type="EC" id="7.-.-.-" evidence="6"/>
<dbReference type="PANTHER" id="PTHR36118:SF1">
    <property type="entry name" value="ION-TRANSLOCATING OXIDOREDUCTASE COMPLEX SUBUNIT G"/>
    <property type="match status" value="1"/>
</dbReference>
<comment type="cofactor">
    <cofactor evidence="6">
        <name>FMN</name>
        <dbReference type="ChEBI" id="CHEBI:58210"/>
    </cofactor>
</comment>
<dbReference type="GO" id="GO:0005886">
    <property type="term" value="C:plasma membrane"/>
    <property type="evidence" value="ECO:0007669"/>
    <property type="project" value="UniProtKB-SubCell"/>
</dbReference>
<gene>
    <name evidence="6 11" type="primary">rnfG</name>
    <name evidence="11" type="ORF">BN1095_450043</name>
    <name evidence="10" type="ORF">BN1096_560043</name>
    <name evidence="9" type="ORF">BN1097_540045</name>
</gene>
<dbReference type="GO" id="GO:0009055">
    <property type="term" value="F:electron transfer activity"/>
    <property type="evidence" value="ECO:0007669"/>
    <property type="project" value="InterPro"/>
</dbReference>
<evidence type="ECO:0000256" key="6">
    <source>
        <dbReference type="HAMAP-Rule" id="MF_00479"/>
    </source>
</evidence>
<dbReference type="RefSeq" id="WP_021366519.1">
    <property type="nucleotide sequence ID" value="NZ_BBYB01000172.1"/>
</dbReference>
<dbReference type="Pfam" id="PF04205">
    <property type="entry name" value="FMN_bind"/>
    <property type="match status" value="1"/>
</dbReference>
<dbReference type="EMBL" id="LK933127">
    <property type="protein sequence ID" value="CDT36909.1"/>
    <property type="molecule type" value="Genomic_DNA"/>
</dbReference>
<keyword evidence="1 6" id="KW-0813">Transport</keyword>
<keyword evidence="7" id="KW-0732">Signal</keyword>
<keyword evidence="3 6" id="KW-0285">Flavoprotein</keyword>
<dbReference type="InterPro" id="IPR010209">
    <property type="entry name" value="Ion_transpt_RnfG/RsxG"/>
</dbReference>
<accession>A0A069AX61</accession>
<reference evidence="11" key="1">
    <citation type="submission" date="2014-07" db="EMBL/GenBank/DDBJ databases">
        <authorList>
            <person name="Monot Marc"/>
        </authorList>
    </citation>
    <scope>NUCLEOTIDE SEQUENCE</scope>
    <source>
        <strain evidence="11">7032989</strain>
        <strain evidence="9">7032994</strain>
    </source>
</reference>
<comment type="similarity">
    <text evidence="6">Belongs to the RnfG family.</text>
</comment>
<dbReference type="PANTHER" id="PTHR36118">
    <property type="entry name" value="ION-TRANSLOCATING OXIDOREDUCTASE COMPLEX SUBUNIT G"/>
    <property type="match status" value="1"/>
</dbReference>
<keyword evidence="2 6" id="KW-0597">Phosphoprotein</keyword>
<dbReference type="HAMAP" id="MF_00479">
    <property type="entry name" value="RsxG_RnfG"/>
    <property type="match status" value="1"/>
</dbReference>
<dbReference type="PIRSF" id="PIRSF006091">
    <property type="entry name" value="E_trnsport_RnfG"/>
    <property type="match status" value="1"/>
</dbReference>